<evidence type="ECO:0000259" key="11">
    <source>
        <dbReference type="Pfam" id="PF01872"/>
    </source>
</evidence>
<comment type="caution">
    <text evidence="12">The sequence shown here is derived from an EMBL/GenBank/DDBJ whole genome shotgun (WGS) entry which is preliminary data.</text>
</comment>
<organism evidence="12 13">
    <name type="scientific">Purpureocillium lavendulum</name>
    <dbReference type="NCBI Taxonomy" id="1247861"/>
    <lineage>
        <taxon>Eukaryota</taxon>
        <taxon>Fungi</taxon>
        <taxon>Dikarya</taxon>
        <taxon>Ascomycota</taxon>
        <taxon>Pezizomycotina</taxon>
        <taxon>Sordariomycetes</taxon>
        <taxon>Hypocreomycetidae</taxon>
        <taxon>Hypocreales</taxon>
        <taxon>Ophiocordycipitaceae</taxon>
        <taxon>Purpureocillium</taxon>
    </lineage>
</organism>
<dbReference type="GO" id="GO:0008703">
    <property type="term" value="F:5-amino-6-(5-phosphoribosylamino)uracil reductase activity"/>
    <property type="evidence" value="ECO:0007669"/>
    <property type="project" value="InterPro"/>
</dbReference>
<comment type="function">
    <text evidence="1">Catalyzes an early step in riboflavin biosynthesis, the NADPH-dependent reduction of the ribose side chain of 2,5-diamino-6-ribosylamino-4(3H)-pyrimidinone 5'-phosphate, yielding 2,5-diamino-6-ribitylamino-4(3H)-pyrimidinone 5'-phosphate.</text>
</comment>
<dbReference type="Gene3D" id="3.40.430.10">
    <property type="entry name" value="Dihydrofolate Reductase, subunit A"/>
    <property type="match status" value="1"/>
</dbReference>
<dbReference type="InterPro" id="IPR024072">
    <property type="entry name" value="DHFR-like_dom_sf"/>
</dbReference>
<comment type="similarity">
    <text evidence="2">Belongs to the HTP reductase family.</text>
</comment>
<dbReference type="PANTHER" id="PTHR38011">
    <property type="entry name" value="DIHYDROFOLATE REDUCTASE FAMILY PROTEIN (AFU_ORTHOLOGUE AFUA_8G06820)"/>
    <property type="match status" value="1"/>
</dbReference>
<dbReference type="EMBL" id="JAQHRD010000004">
    <property type="protein sequence ID" value="KAJ6442315.1"/>
    <property type="molecule type" value="Genomic_DNA"/>
</dbReference>
<proteinExistence type="inferred from homology"/>
<dbReference type="InterPro" id="IPR002734">
    <property type="entry name" value="RibDG_C"/>
</dbReference>
<evidence type="ECO:0000256" key="10">
    <source>
        <dbReference type="SAM" id="MobiDB-lite"/>
    </source>
</evidence>
<feature type="region of interest" description="Disordered" evidence="10">
    <location>
        <begin position="356"/>
        <end position="404"/>
    </location>
</feature>
<feature type="compositionally biased region" description="Low complexity" evidence="10">
    <location>
        <begin position="216"/>
        <end position="259"/>
    </location>
</feature>
<dbReference type="Proteomes" id="UP001163105">
    <property type="component" value="Unassembled WGS sequence"/>
</dbReference>
<dbReference type="SUPFAM" id="SSF53597">
    <property type="entry name" value="Dihydrofolate reductase-like"/>
    <property type="match status" value="1"/>
</dbReference>
<keyword evidence="5" id="KW-0686">Riboflavin biosynthesis</keyword>
<feature type="compositionally biased region" description="Acidic residues" evidence="10">
    <location>
        <begin position="358"/>
        <end position="379"/>
    </location>
</feature>
<gene>
    <name evidence="12" type="ORF">O9K51_05872</name>
</gene>
<comment type="catalytic activity">
    <reaction evidence="9">
        <text>2,5-diamino-6-(1-D-ribitylamino)pyrimidin-4(3H)-one 5'-phosphate + NADP(+) = 2,5-diamino-6-(1-D-ribosylamino)pyrimidin-4(3H)-one 5'-phosphate + NADPH + H(+)</text>
        <dbReference type="Rhea" id="RHEA:27278"/>
        <dbReference type="ChEBI" id="CHEBI:15378"/>
        <dbReference type="ChEBI" id="CHEBI:57783"/>
        <dbReference type="ChEBI" id="CHEBI:58349"/>
        <dbReference type="ChEBI" id="CHEBI:58890"/>
        <dbReference type="ChEBI" id="CHEBI:59545"/>
        <dbReference type="EC" id="1.1.1.302"/>
    </reaction>
</comment>
<dbReference type="InterPro" id="IPR050765">
    <property type="entry name" value="Riboflavin_Biosynth_HTPR"/>
</dbReference>
<evidence type="ECO:0000313" key="13">
    <source>
        <dbReference type="Proteomes" id="UP001163105"/>
    </source>
</evidence>
<dbReference type="GO" id="GO:0009231">
    <property type="term" value="P:riboflavin biosynthetic process"/>
    <property type="evidence" value="ECO:0007669"/>
    <property type="project" value="UniProtKB-KW"/>
</dbReference>
<evidence type="ECO:0000256" key="2">
    <source>
        <dbReference type="ARBA" id="ARBA00009723"/>
    </source>
</evidence>
<accession>A0AB34FSQ6</accession>
<evidence type="ECO:0000256" key="4">
    <source>
        <dbReference type="ARBA" id="ARBA00015035"/>
    </source>
</evidence>
<evidence type="ECO:0000256" key="6">
    <source>
        <dbReference type="ARBA" id="ARBA00030073"/>
    </source>
</evidence>
<reference evidence="12" key="1">
    <citation type="submission" date="2023-01" db="EMBL/GenBank/DDBJ databases">
        <title>The growth and conidiation of Purpureocillium lavendulum are regulated by nitrogen source and histone H3K14 acetylation.</title>
        <authorList>
            <person name="Tang P."/>
            <person name="Han J."/>
            <person name="Zhang C."/>
            <person name="Tang P."/>
            <person name="Qi F."/>
            <person name="Zhang K."/>
            <person name="Liang L."/>
        </authorList>
    </citation>
    <scope>NUCLEOTIDE SEQUENCE</scope>
    <source>
        <strain evidence="12">YMF1.00683</strain>
    </source>
</reference>
<keyword evidence="13" id="KW-1185">Reference proteome</keyword>
<evidence type="ECO:0000256" key="5">
    <source>
        <dbReference type="ARBA" id="ARBA00022619"/>
    </source>
</evidence>
<sequence>MSDMGRLRYGVATTLDGYIASSDGSADWIVEDASIDFDALFAEHDAFVMGRKTYEVMLSFGGPNHLAGRPKQSVVVVSRELDQAENPHITIVSGDGDGDTCLDAIRALKASVKGDIWLMGGGQLAGPCLEAGLVDTVEAAIMPVVLGQGIKMLATSGRAYKLQLRHLEHLGGSGIILTKYDVSPDSRLQGPCQLVEAPTHRDPAAPKASKKRALADADANATAGAPAPKKSKAATSKATASKATASKATASKTPKETPAVKSERATAIPRLMLGPNGEPTPPRVVPAEAAPSLQKLMIPPFWILGIDASPEREMTLGCREWWGHYMNWLDKNKTALKMKAASWKRRDWDFVCLHPVVEDDEDEDDEDEEEEEEEEEERLDDGAAAQGASDQAKDKHKHDHSLVG</sequence>
<comment type="catalytic activity">
    <reaction evidence="8">
        <text>2,5-diamino-6-(1-D-ribitylamino)pyrimidin-4(3H)-one 5'-phosphate + NAD(+) = 2,5-diamino-6-(1-D-ribosylamino)pyrimidin-4(3H)-one 5'-phosphate + NADH + H(+)</text>
        <dbReference type="Rhea" id="RHEA:27274"/>
        <dbReference type="ChEBI" id="CHEBI:15378"/>
        <dbReference type="ChEBI" id="CHEBI:57540"/>
        <dbReference type="ChEBI" id="CHEBI:57945"/>
        <dbReference type="ChEBI" id="CHEBI:58890"/>
        <dbReference type="ChEBI" id="CHEBI:59545"/>
        <dbReference type="EC" id="1.1.1.302"/>
    </reaction>
</comment>
<evidence type="ECO:0000256" key="3">
    <source>
        <dbReference type="ARBA" id="ARBA00012851"/>
    </source>
</evidence>
<dbReference type="EC" id="1.1.1.302" evidence="3"/>
<protein>
    <recommendedName>
        <fullName evidence="4">2,5-diamino-6-ribosylamino-4(3H)-pyrimidinone 5'-phosphate reductase</fullName>
        <ecNumber evidence="3">1.1.1.302</ecNumber>
    </recommendedName>
    <alternativeName>
        <fullName evidence="7">2,5-diamino-6-(5-phospho-D-ribosylamino)pyrimidin-4(3H)-one reductase</fullName>
    </alternativeName>
    <alternativeName>
        <fullName evidence="6">2,5-diamino-6-ribitylamino-4(3H)-pyrimidinone 5'-phosphate synthase</fullName>
    </alternativeName>
</protein>
<evidence type="ECO:0000256" key="7">
    <source>
        <dbReference type="ARBA" id="ARBA00031630"/>
    </source>
</evidence>
<feature type="domain" description="Bacterial bifunctional deaminase-reductase C-terminal" evidence="11">
    <location>
        <begin position="10"/>
        <end position="171"/>
    </location>
</feature>
<dbReference type="PANTHER" id="PTHR38011:SF11">
    <property type="entry name" value="2,5-DIAMINO-6-RIBOSYLAMINO-4(3H)-PYRIMIDINONE 5'-PHOSPHATE REDUCTASE"/>
    <property type="match status" value="1"/>
</dbReference>
<feature type="region of interest" description="Disordered" evidence="10">
    <location>
        <begin position="195"/>
        <end position="282"/>
    </location>
</feature>
<evidence type="ECO:0000256" key="9">
    <source>
        <dbReference type="ARBA" id="ARBA00049020"/>
    </source>
</evidence>
<evidence type="ECO:0000256" key="8">
    <source>
        <dbReference type="ARBA" id="ARBA00047550"/>
    </source>
</evidence>
<evidence type="ECO:0000256" key="1">
    <source>
        <dbReference type="ARBA" id="ARBA00003555"/>
    </source>
</evidence>
<evidence type="ECO:0000313" key="12">
    <source>
        <dbReference type="EMBL" id="KAJ6442315.1"/>
    </source>
</evidence>
<name>A0AB34FSQ6_9HYPO</name>
<dbReference type="Pfam" id="PF01872">
    <property type="entry name" value="RibD_C"/>
    <property type="match status" value="1"/>
</dbReference>
<dbReference type="AlphaFoldDB" id="A0AB34FSQ6"/>
<feature type="compositionally biased region" description="Basic residues" evidence="10">
    <location>
        <begin position="394"/>
        <end position="404"/>
    </location>
</feature>